<dbReference type="InterPro" id="IPR001713">
    <property type="entry name" value="Prot_inh_stefin"/>
</dbReference>
<evidence type="ECO:0000256" key="3">
    <source>
        <dbReference type="ARBA" id="ARBA00022490"/>
    </source>
</evidence>
<keyword evidence="6" id="KW-0391">Immunity</keyword>
<dbReference type="PANTHER" id="PTHR11414">
    <property type="entry name" value="CYSTATIN FAMILY MEMBER"/>
    <property type="match status" value="1"/>
</dbReference>
<dbReference type="InterPro" id="IPR000010">
    <property type="entry name" value="Cystatin_dom"/>
</dbReference>
<keyword evidence="5" id="KW-0789">Thiol protease inhibitor</keyword>
<dbReference type="InterPro" id="IPR018073">
    <property type="entry name" value="Prot_inh_cystat_CS"/>
</dbReference>
<evidence type="ECO:0000256" key="5">
    <source>
        <dbReference type="ARBA" id="ARBA00022704"/>
    </source>
</evidence>
<organism evidence="10 11">
    <name type="scientific">Coregonus suidteri</name>
    <dbReference type="NCBI Taxonomy" id="861788"/>
    <lineage>
        <taxon>Eukaryota</taxon>
        <taxon>Metazoa</taxon>
        <taxon>Chordata</taxon>
        <taxon>Craniata</taxon>
        <taxon>Vertebrata</taxon>
        <taxon>Euteleostomi</taxon>
        <taxon>Actinopterygii</taxon>
        <taxon>Neopterygii</taxon>
        <taxon>Teleostei</taxon>
        <taxon>Protacanthopterygii</taxon>
        <taxon>Salmoniformes</taxon>
        <taxon>Salmonidae</taxon>
        <taxon>Coregoninae</taxon>
        <taxon>Coregonus</taxon>
    </lineage>
</organism>
<protein>
    <recommendedName>
        <fullName evidence="7">Cystatin-B</fullName>
    </recommendedName>
    <alternativeName>
        <fullName evidence="8">Stefin-B</fullName>
    </alternativeName>
</protein>
<reference evidence="10 11" key="1">
    <citation type="submission" date="2021-04" db="EMBL/GenBank/DDBJ databases">
        <authorList>
            <person name="De Guttry C."/>
            <person name="Zahm M."/>
            <person name="Klopp C."/>
            <person name="Cabau C."/>
            <person name="Louis A."/>
            <person name="Berthelot C."/>
            <person name="Parey E."/>
            <person name="Roest Crollius H."/>
            <person name="Montfort J."/>
            <person name="Robinson-Rechavi M."/>
            <person name="Bucao C."/>
            <person name="Bouchez O."/>
            <person name="Gislard M."/>
            <person name="Lluch J."/>
            <person name="Milhes M."/>
            <person name="Lampietro C."/>
            <person name="Lopez Roques C."/>
            <person name="Donnadieu C."/>
            <person name="Braasch I."/>
            <person name="Desvignes T."/>
            <person name="Postlethwait J."/>
            <person name="Bobe J."/>
            <person name="Wedekind C."/>
            <person name="Guiguen Y."/>
        </authorList>
    </citation>
    <scope>NUCLEOTIDE SEQUENCE [LARGE SCALE GENOMIC DNA]</scope>
    <source>
        <strain evidence="10">Cs_M1</strain>
        <tissue evidence="10">Blood</tissue>
    </source>
</reference>
<keyword evidence="3" id="KW-0963">Cytoplasm</keyword>
<evidence type="ECO:0000313" key="11">
    <source>
        <dbReference type="Proteomes" id="UP001356427"/>
    </source>
</evidence>
<dbReference type="PRINTS" id="PR00295">
    <property type="entry name" value="STEFINA"/>
</dbReference>
<dbReference type="CDD" id="cd00042">
    <property type="entry name" value="CY"/>
    <property type="match status" value="1"/>
</dbReference>
<dbReference type="Proteomes" id="UP001356427">
    <property type="component" value="Unassembled WGS sequence"/>
</dbReference>
<dbReference type="Gene3D" id="3.10.450.10">
    <property type="match status" value="1"/>
</dbReference>
<evidence type="ECO:0000256" key="4">
    <source>
        <dbReference type="ARBA" id="ARBA00022690"/>
    </source>
</evidence>
<evidence type="ECO:0000256" key="8">
    <source>
        <dbReference type="ARBA" id="ARBA00041437"/>
    </source>
</evidence>
<dbReference type="Pfam" id="PF00031">
    <property type="entry name" value="Cystatin"/>
    <property type="match status" value="1"/>
</dbReference>
<evidence type="ECO:0000256" key="7">
    <source>
        <dbReference type="ARBA" id="ARBA00040677"/>
    </source>
</evidence>
<dbReference type="GO" id="GO:0005829">
    <property type="term" value="C:cytosol"/>
    <property type="evidence" value="ECO:0007669"/>
    <property type="project" value="TreeGrafter"/>
</dbReference>
<evidence type="ECO:0000256" key="6">
    <source>
        <dbReference type="ARBA" id="ARBA00022859"/>
    </source>
</evidence>
<dbReference type="SUPFAM" id="SSF54403">
    <property type="entry name" value="Cystatin/monellin"/>
    <property type="match status" value="1"/>
</dbReference>
<evidence type="ECO:0000256" key="2">
    <source>
        <dbReference type="ARBA" id="ARBA00009403"/>
    </source>
</evidence>
<evidence type="ECO:0000313" key="10">
    <source>
        <dbReference type="EMBL" id="KAK6323109.1"/>
    </source>
</evidence>
<proteinExistence type="inferred from homology"/>
<dbReference type="PROSITE" id="PS00287">
    <property type="entry name" value="CYSTATIN"/>
    <property type="match status" value="1"/>
</dbReference>
<dbReference type="GO" id="GO:0004869">
    <property type="term" value="F:cysteine-type endopeptidase inhibitor activity"/>
    <property type="evidence" value="ECO:0007669"/>
    <property type="project" value="UniProtKB-KW"/>
</dbReference>
<dbReference type="GO" id="GO:0002376">
    <property type="term" value="P:immune system process"/>
    <property type="evidence" value="ECO:0007669"/>
    <property type="project" value="UniProtKB-KW"/>
</dbReference>
<comment type="caution">
    <text evidence="10">The sequence shown here is derived from an EMBL/GenBank/DDBJ whole genome shotgun (WGS) entry which is preliminary data.</text>
</comment>
<dbReference type="GO" id="GO:0071220">
    <property type="term" value="P:cellular response to bacterial lipoprotein"/>
    <property type="evidence" value="ECO:0007669"/>
    <property type="project" value="UniProtKB-ARBA"/>
</dbReference>
<dbReference type="SMART" id="SM00043">
    <property type="entry name" value="CY"/>
    <property type="match status" value="1"/>
</dbReference>
<dbReference type="FunFam" id="3.10.450.10:FF:000001">
    <property type="entry name" value="Cystatin-A"/>
    <property type="match status" value="1"/>
</dbReference>
<keyword evidence="11" id="KW-1185">Reference proteome</keyword>
<feature type="domain" description="Cystatin" evidence="9">
    <location>
        <begin position="5"/>
        <end position="95"/>
    </location>
</feature>
<evidence type="ECO:0000256" key="1">
    <source>
        <dbReference type="ARBA" id="ARBA00004496"/>
    </source>
</evidence>
<sequence length="103" mass="11782">MVKMPMCGGTTGPKDATEEVQKICDEMKPHAEQKTGRNFDVFTAKTYKTQLVAGTNFFIKVHVGGEDYVHLRVYRMLPHYGSKLELTRLQESKAHSDPIEYFE</sequence>
<accession>A0AAN8M670</accession>
<comment type="similarity">
    <text evidence="2">Belongs to the cystatin family.</text>
</comment>
<evidence type="ECO:0000259" key="9">
    <source>
        <dbReference type="SMART" id="SM00043"/>
    </source>
</evidence>
<comment type="subcellular location">
    <subcellularLocation>
        <location evidence="1">Cytoplasm</location>
    </subcellularLocation>
</comment>
<dbReference type="InterPro" id="IPR046350">
    <property type="entry name" value="Cystatin_sf"/>
</dbReference>
<gene>
    <name evidence="10" type="ORF">J4Q44_G00054480</name>
</gene>
<keyword evidence="4" id="KW-0646">Protease inhibitor</keyword>
<dbReference type="AlphaFoldDB" id="A0AAN8M670"/>
<dbReference type="PANTHER" id="PTHR11414:SF21">
    <property type="entry name" value="CYSTATIN 14A, TANDEM DUPLICATE 1-RELATED"/>
    <property type="match status" value="1"/>
</dbReference>
<name>A0AAN8M670_9TELE</name>
<dbReference type="EMBL" id="JAGTTL010000004">
    <property type="protein sequence ID" value="KAK6323109.1"/>
    <property type="molecule type" value="Genomic_DNA"/>
</dbReference>